<dbReference type="EMBL" id="CAUYUJ010007358">
    <property type="protein sequence ID" value="CAK0820484.1"/>
    <property type="molecule type" value="Genomic_DNA"/>
</dbReference>
<sequence>AGEGPEIGPRAPARPAGQPQQAMGRCAAASAFAASSAEEQAVQGELADQAHARSEGRRLRAQAEAAVRRAAYGFGPHPGAPDGLHGEEKSQGHQDPITWRLRNSPALFDAFCGCVC</sequence>
<evidence type="ECO:0000313" key="3">
    <source>
        <dbReference type="Proteomes" id="UP001189429"/>
    </source>
</evidence>
<feature type="region of interest" description="Disordered" evidence="1">
    <location>
        <begin position="1"/>
        <end position="24"/>
    </location>
</feature>
<organism evidence="2 3">
    <name type="scientific">Prorocentrum cordatum</name>
    <dbReference type="NCBI Taxonomy" id="2364126"/>
    <lineage>
        <taxon>Eukaryota</taxon>
        <taxon>Sar</taxon>
        <taxon>Alveolata</taxon>
        <taxon>Dinophyceae</taxon>
        <taxon>Prorocentrales</taxon>
        <taxon>Prorocentraceae</taxon>
        <taxon>Prorocentrum</taxon>
    </lineage>
</organism>
<evidence type="ECO:0000256" key="1">
    <source>
        <dbReference type="SAM" id="MobiDB-lite"/>
    </source>
</evidence>
<evidence type="ECO:0000313" key="2">
    <source>
        <dbReference type="EMBL" id="CAK0820484.1"/>
    </source>
</evidence>
<name>A0ABN9RMU4_9DINO</name>
<accession>A0ABN9RMU4</accession>
<reference evidence="2" key="1">
    <citation type="submission" date="2023-10" db="EMBL/GenBank/DDBJ databases">
        <authorList>
            <person name="Chen Y."/>
            <person name="Shah S."/>
            <person name="Dougan E. K."/>
            <person name="Thang M."/>
            <person name="Chan C."/>
        </authorList>
    </citation>
    <scope>NUCLEOTIDE SEQUENCE [LARGE SCALE GENOMIC DNA]</scope>
</reference>
<feature type="compositionally biased region" description="Low complexity" evidence="1">
    <location>
        <begin position="8"/>
        <end position="24"/>
    </location>
</feature>
<gene>
    <name evidence="2" type="ORF">PCOR1329_LOCUS22146</name>
</gene>
<keyword evidence="3" id="KW-1185">Reference proteome</keyword>
<dbReference type="Proteomes" id="UP001189429">
    <property type="component" value="Unassembled WGS sequence"/>
</dbReference>
<proteinExistence type="predicted"/>
<protein>
    <submittedName>
        <fullName evidence="2">Uncharacterized protein</fullName>
    </submittedName>
</protein>
<feature type="non-terminal residue" evidence="2">
    <location>
        <position position="1"/>
    </location>
</feature>
<comment type="caution">
    <text evidence="2">The sequence shown here is derived from an EMBL/GenBank/DDBJ whole genome shotgun (WGS) entry which is preliminary data.</text>
</comment>
<feature type="region of interest" description="Disordered" evidence="1">
    <location>
        <begin position="72"/>
        <end position="94"/>
    </location>
</feature>